<proteinExistence type="predicted"/>
<protein>
    <submittedName>
        <fullName evidence="2">Uncharacterized protein</fullName>
    </submittedName>
</protein>
<sequence length="207" mass="23470">MPGINLKVDCHFGELGSKNCSKTDCNLEVMLNLGKMYQHEEGADKNGWDKEMKHLETSLTKIDHGKAKNAIEEADYDGFRIEESEEESDEEAADGLQKHMENGFDEDGDFFDFEKVEKAQPCVLQQLKKAKPVKKATVFFCRVYMLAIPPMSLPYQISAPKVTKSWCFCPLKFSMADTLCKLQVSTPARPKAELSIKDSRDADDRKF</sequence>
<evidence type="ECO:0000313" key="2">
    <source>
        <dbReference type="WBParaSite" id="PDA_v2.g19687.t1"/>
    </source>
</evidence>
<dbReference type="Proteomes" id="UP000887578">
    <property type="component" value="Unplaced"/>
</dbReference>
<keyword evidence="1" id="KW-1185">Reference proteome</keyword>
<reference evidence="2" key="1">
    <citation type="submission" date="2022-11" db="UniProtKB">
        <authorList>
            <consortium name="WormBaseParasite"/>
        </authorList>
    </citation>
    <scope>IDENTIFICATION</scope>
</reference>
<organism evidence="1 2">
    <name type="scientific">Panagrolaimus davidi</name>
    <dbReference type="NCBI Taxonomy" id="227884"/>
    <lineage>
        <taxon>Eukaryota</taxon>
        <taxon>Metazoa</taxon>
        <taxon>Ecdysozoa</taxon>
        <taxon>Nematoda</taxon>
        <taxon>Chromadorea</taxon>
        <taxon>Rhabditida</taxon>
        <taxon>Tylenchina</taxon>
        <taxon>Panagrolaimomorpha</taxon>
        <taxon>Panagrolaimoidea</taxon>
        <taxon>Panagrolaimidae</taxon>
        <taxon>Panagrolaimus</taxon>
    </lineage>
</organism>
<name>A0A914PNR0_9BILA</name>
<dbReference type="WBParaSite" id="PDA_v2.g19687.t1">
    <property type="protein sequence ID" value="PDA_v2.g19687.t1"/>
    <property type="gene ID" value="PDA_v2.g19687"/>
</dbReference>
<evidence type="ECO:0000313" key="1">
    <source>
        <dbReference type="Proteomes" id="UP000887578"/>
    </source>
</evidence>
<dbReference type="AlphaFoldDB" id="A0A914PNR0"/>
<accession>A0A914PNR0</accession>